<reference evidence="1 2" key="1">
    <citation type="submission" date="2015-09" db="EMBL/GenBank/DDBJ databases">
        <authorList>
            <consortium name="Pathogen Informatics"/>
        </authorList>
    </citation>
    <scope>NUCLEOTIDE SEQUENCE [LARGE SCALE GENOMIC DNA]</scope>
    <source>
        <strain evidence="1 2">2789STDY5608828</strain>
    </source>
</reference>
<accession>A0A174BCS5</accession>
<dbReference type="Proteomes" id="UP000095546">
    <property type="component" value="Unassembled WGS sequence"/>
</dbReference>
<sequence length="66" mass="7643">MNRIDCVSCGREKLNKNTIGLNKKLLGKNVKNYYCMDCLASYLDTTVEDLNEKIEEFKDEGCKLFE</sequence>
<gene>
    <name evidence="1" type="ORF">ERS852385_01822</name>
</gene>
<name>A0A174BCS5_9FIRM</name>
<proteinExistence type="predicted"/>
<dbReference type="EMBL" id="CYYU01000017">
    <property type="protein sequence ID" value="CUN97428.1"/>
    <property type="molecule type" value="Genomic_DNA"/>
</dbReference>
<organism evidence="1 2">
    <name type="scientific">Mitsuokella jalaludinii</name>
    <dbReference type="NCBI Taxonomy" id="187979"/>
    <lineage>
        <taxon>Bacteria</taxon>
        <taxon>Bacillati</taxon>
        <taxon>Bacillota</taxon>
        <taxon>Negativicutes</taxon>
        <taxon>Selenomonadales</taxon>
        <taxon>Selenomonadaceae</taxon>
        <taxon>Mitsuokella</taxon>
    </lineage>
</organism>
<dbReference type="STRING" id="187979.ERS852385_01822"/>
<dbReference type="AlphaFoldDB" id="A0A174BCS5"/>
<keyword evidence="2" id="KW-1185">Reference proteome</keyword>
<evidence type="ECO:0000313" key="2">
    <source>
        <dbReference type="Proteomes" id="UP000095546"/>
    </source>
</evidence>
<evidence type="ECO:0000313" key="1">
    <source>
        <dbReference type="EMBL" id="CUN97428.1"/>
    </source>
</evidence>
<protein>
    <submittedName>
        <fullName evidence="1">Uncharacterized protein</fullName>
    </submittedName>
</protein>